<dbReference type="PATRIC" id="fig|1618662.3.peg.73"/>
<comment type="subcellular location">
    <subcellularLocation>
        <location evidence="1">Membrane</location>
        <topology evidence="1">Multi-pass membrane protein</topology>
    </subcellularLocation>
</comment>
<dbReference type="InterPro" id="IPR051790">
    <property type="entry name" value="Cytochrome_c-biogenesis_DsbD"/>
</dbReference>
<protein>
    <submittedName>
        <fullName evidence="8">Cytochrome C biogenesis protein transmembrane region</fullName>
    </submittedName>
</protein>
<comment type="caution">
    <text evidence="8">The sequence shown here is derived from an EMBL/GenBank/DDBJ whole genome shotgun (WGS) entry which is preliminary data.</text>
</comment>
<feature type="transmembrane region" description="Helical" evidence="6">
    <location>
        <begin position="160"/>
        <end position="183"/>
    </location>
</feature>
<evidence type="ECO:0000256" key="1">
    <source>
        <dbReference type="ARBA" id="ARBA00004141"/>
    </source>
</evidence>
<organism evidence="8 9">
    <name type="scientific">Candidatus Jorgensenbacteria bacterium GW2011_GWA2_45_13</name>
    <dbReference type="NCBI Taxonomy" id="1618662"/>
    <lineage>
        <taxon>Bacteria</taxon>
        <taxon>Candidatus Joergenseniibacteriota</taxon>
    </lineage>
</organism>
<dbReference type="PANTHER" id="PTHR31272">
    <property type="entry name" value="CYTOCHROME C-TYPE BIOGENESIS PROTEIN HI_1454-RELATED"/>
    <property type="match status" value="1"/>
</dbReference>
<comment type="similarity">
    <text evidence="2">Belongs to the DsbD family.</text>
</comment>
<feature type="domain" description="Cytochrome C biogenesis protein transmembrane" evidence="7">
    <location>
        <begin position="6"/>
        <end position="216"/>
    </location>
</feature>
<keyword evidence="4 6" id="KW-1133">Transmembrane helix</keyword>
<dbReference type="InterPro" id="IPR003834">
    <property type="entry name" value="Cyt_c_assmbl_TM_dom"/>
</dbReference>
<feature type="transmembrane region" description="Helical" evidence="6">
    <location>
        <begin position="6"/>
        <end position="33"/>
    </location>
</feature>
<evidence type="ECO:0000313" key="8">
    <source>
        <dbReference type="EMBL" id="KKT92393.1"/>
    </source>
</evidence>
<feature type="transmembrane region" description="Helical" evidence="6">
    <location>
        <begin position="53"/>
        <end position="75"/>
    </location>
</feature>
<feature type="transmembrane region" description="Helical" evidence="6">
    <location>
        <begin position="129"/>
        <end position="154"/>
    </location>
</feature>
<accession>A0A0G1L9G5</accession>
<keyword evidence="3 6" id="KW-0812">Transmembrane</keyword>
<dbReference type="AlphaFoldDB" id="A0A0G1L9G5"/>
<dbReference type="GO" id="GO:0017004">
    <property type="term" value="P:cytochrome complex assembly"/>
    <property type="evidence" value="ECO:0007669"/>
    <property type="project" value="InterPro"/>
</dbReference>
<evidence type="ECO:0000313" key="9">
    <source>
        <dbReference type="Proteomes" id="UP000033966"/>
    </source>
</evidence>
<dbReference type="Proteomes" id="UP000033966">
    <property type="component" value="Unassembled WGS sequence"/>
</dbReference>
<feature type="transmembrane region" description="Helical" evidence="6">
    <location>
        <begin position="87"/>
        <end position="108"/>
    </location>
</feature>
<evidence type="ECO:0000256" key="5">
    <source>
        <dbReference type="ARBA" id="ARBA00023136"/>
    </source>
</evidence>
<gene>
    <name evidence="8" type="ORF">UW92_C0002G0037</name>
</gene>
<sequence length="235" mass="25047">MSNIPLFVAFVAGLVSFLSPCVLPIIPGFLGYLAGESSSAGGVGRMKIFLNSFFFVLGFSIVFAVLGVLLNGVLANSAYAVQTWLSRIGGVVVIFFGLYLMGLLKIGFFESKHEFTPKHRFHSRYLTSLLFGFAFAAGWTPCVGPVLGGILGLAASVPGVAFSLLLTYALGLGIPFLLVGAFAAQSVKLISRYGAVSRYINPIFGFILIALGILVFTQNLSLVANFGFLNNLLLR</sequence>
<proteinExistence type="inferred from homology"/>
<dbReference type="Pfam" id="PF02683">
    <property type="entry name" value="DsbD_TM"/>
    <property type="match status" value="1"/>
</dbReference>
<evidence type="ECO:0000256" key="3">
    <source>
        <dbReference type="ARBA" id="ARBA00022692"/>
    </source>
</evidence>
<name>A0A0G1L9G5_9BACT</name>
<evidence type="ECO:0000256" key="6">
    <source>
        <dbReference type="SAM" id="Phobius"/>
    </source>
</evidence>
<evidence type="ECO:0000256" key="2">
    <source>
        <dbReference type="ARBA" id="ARBA00006143"/>
    </source>
</evidence>
<dbReference type="EMBL" id="LCKF01000002">
    <property type="protein sequence ID" value="KKT92393.1"/>
    <property type="molecule type" value="Genomic_DNA"/>
</dbReference>
<evidence type="ECO:0000256" key="4">
    <source>
        <dbReference type="ARBA" id="ARBA00022989"/>
    </source>
</evidence>
<feature type="transmembrane region" description="Helical" evidence="6">
    <location>
        <begin position="203"/>
        <end position="229"/>
    </location>
</feature>
<reference evidence="8 9" key="1">
    <citation type="journal article" date="2015" name="Nature">
        <title>rRNA introns, odd ribosomes, and small enigmatic genomes across a large radiation of phyla.</title>
        <authorList>
            <person name="Brown C.T."/>
            <person name="Hug L.A."/>
            <person name="Thomas B.C."/>
            <person name="Sharon I."/>
            <person name="Castelle C.J."/>
            <person name="Singh A."/>
            <person name="Wilkins M.J."/>
            <person name="Williams K.H."/>
            <person name="Banfield J.F."/>
        </authorList>
    </citation>
    <scope>NUCLEOTIDE SEQUENCE [LARGE SCALE GENOMIC DNA]</scope>
</reference>
<keyword evidence="5 6" id="KW-0472">Membrane</keyword>
<dbReference type="PANTHER" id="PTHR31272:SF9">
    <property type="entry name" value="BLL1027 PROTEIN"/>
    <property type="match status" value="1"/>
</dbReference>
<evidence type="ECO:0000259" key="7">
    <source>
        <dbReference type="Pfam" id="PF02683"/>
    </source>
</evidence>
<dbReference type="GO" id="GO:0016020">
    <property type="term" value="C:membrane"/>
    <property type="evidence" value="ECO:0007669"/>
    <property type="project" value="UniProtKB-SubCell"/>
</dbReference>